<dbReference type="InterPro" id="IPR036388">
    <property type="entry name" value="WH-like_DNA-bd_sf"/>
</dbReference>
<dbReference type="Pfam" id="PF02082">
    <property type="entry name" value="Rrf2"/>
    <property type="match status" value="1"/>
</dbReference>
<dbReference type="PANTHER" id="PTHR33221">
    <property type="entry name" value="WINGED HELIX-TURN-HELIX TRANSCRIPTIONAL REGULATOR, RRF2 FAMILY"/>
    <property type="match status" value="1"/>
</dbReference>
<proteinExistence type="predicted"/>
<dbReference type="Gene3D" id="1.10.10.10">
    <property type="entry name" value="Winged helix-like DNA-binding domain superfamily/Winged helix DNA-binding domain"/>
    <property type="match status" value="1"/>
</dbReference>
<dbReference type="SUPFAM" id="SSF46785">
    <property type="entry name" value="Winged helix' DNA-binding domain"/>
    <property type="match status" value="1"/>
</dbReference>
<evidence type="ECO:0000313" key="1">
    <source>
        <dbReference type="EMBL" id="KWV40619.1"/>
    </source>
</evidence>
<dbReference type="GO" id="GO:0005829">
    <property type="term" value="C:cytosol"/>
    <property type="evidence" value="ECO:0007669"/>
    <property type="project" value="TreeGrafter"/>
</dbReference>
<sequence length="162" mass="17957">MILKSQVEWALHCCAILAGLPEGRYLSTKALAEFHGLPKEYLSKALQSLSQAGLVHTTLGPSGGYRLARAPADLTFLDIVEAVEGKAQTFVCNNIRANNPCRPHDYCESSPCAVARVMWEADEAWRQKLRSVSFSDLIETLARDIPPDLWKNSSEWVLERAG</sequence>
<dbReference type="PROSITE" id="PS51197">
    <property type="entry name" value="HTH_RRF2_2"/>
    <property type="match status" value="1"/>
</dbReference>
<evidence type="ECO:0000313" key="2">
    <source>
        <dbReference type="Proteomes" id="UP000068164"/>
    </source>
</evidence>
<gene>
    <name evidence="1" type="ORF">AS026_25530</name>
</gene>
<name>A0A109J1J4_9HYPH</name>
<dbReference type="InterPro" id="IPR000944">
    <property type="entry name" value="Tscrpt_reg_Rrf2"/>
</dbReference>
<dbReference type="InterPro" id="IPR036390">
    <property type="entry name" value="WH_DNA-bd_sf"/>
</dbReference>
<dbReference type="AlphaFoldDB" id="A0A109J1J4"/>
<protein>
    <submittedName>
        <fullName evidence="1">Rrf2 family transcriptional regulator</fullName>
    </submittedName>
</protein>
<dbReference type="RefSeq" id="WP_062376120.1">
    <property type="nucleotide sequence ID" value="NZ_LNCD01000146.1"/>
</dbReference>
<reference evidence="1 2" key="1">
    <citation type="submission" date="2015-11" db="EMBL/GenBank/DDBJ databases">
        <title>Draft Genome Sequence of the Strain BR 10423 (Rhizobium sp.) isolated from nodules of Mimosa pudica.</title>
        <authorList>
            <person name="Barauna A.C."/>
            <person name="Zilli J.E."/>
            <person name="Simoes-Araujo J.L."/>
            <person name="Reis V.M."/>
            <person name="James E.K."/>
            <person name="Reis F.B.Jr."/>
            <person name="Rouws L.F."/>
            <person name="Passos S.R."/>
            <person name="Gois S.R."/>
        </authorList>
    </citation>
    <scope>NUCLEOTIDE SEQUENCE [LARGE SCALE GENOMIC DNA]</scope>
    <source>
        <strain evidence="1 2">BR10423</strain>
    </source>
</reference>
<organism evidence="1 2">
    <name type="scientific">Rhizobium altiplani</name>
    <dbReference type="NCBI Taxonomy" id="1864509"/>
    <lineage>
        <taxon>Bacteria</taxon>
        <taxon>Pseudomonadati</taxon>
        <taxon>Pseudomonadota</taxon>
        <taxon>Alphaproteobacteria</taxon>
        <taxon>Hyphomicrobiales</taxon>
        <taxon>Rhizobiaceae</taxon>
        <taxon>Rhizobium/Agrobacterium group</taxon>
        <taxon>Rhizobium</taxon>
    </lineage>
</organism>
<dbReference type="PANTHER" id="PTHR33221:SF13">
    <property type="entry name" value="TRANSCRIPTIONAL REGULATOR-RELATED"/>
    <property type="match status" value="1"/>
</dbReference>
<comment type="caution">
    <text evidence="1">The sequence shown here is derived from an EMBL/GenBank/DDBJ whole genome shotgun (WGS) entry which is preliminary data.</text>
</comment>
<dbReference type="GO" id="GO:0003700">
    <property type="term" value="F:DNA-binding transcription factor activity"/>
    <property type="evidence" value="ECO:0007669"/>
    <property type="project" value="TreeGrafter"/>
</dbReference>
<dbReference type="Proteomes" id="UP000068164">
    <property type="component" value="Unassembled WGS sequence"/>
</dbReference>
<dbReference type="NCBIfam" id="TIGR00738">
    <property type="entry name" value="rrf2_super"/>
    <property type="match status" value="1"/>
</dbReference>
<accession>A0A109J1J4</accession>
<dbReference type="EMBL" id="LNCD01000146">
    <property type="protein sequence ID" value="KWV40619.1"/>
    <property type="molecule type" value="Genomic_DNA"/>
</dbReference>
<dbReference type="OrthoDB" id="9808360at2"/>
<keyword evidence="2" id="KW-1185">Reference proteome</keyword>
<dbReference type="InterPro" id="IPR030489">
    <property type="entry name" value="TR_Rrf2-type_CS"/>
</dbReference>
<dbReference type="PROSITE" id="PS01332">
    <property type="entry name" value="HTH_RRF2_1"/>
    <property type="match status" value="1"/>
</dbReference>